<dbReference type="SUPFAM" id="SSF53590">
    <property type="entry name" value="Nucleoside hydrolase"/>
    <property type="match status" value="1"/>
</dbReference>
<dbReference type="GO" id="GO:0008477">
    <property type="term" value="F:purine nucleosidase activity"/>
    <property type="evidence" value="ECO:0007669"/>
    <property type="project" value="TreeGrafter"/>
</dbReference>
<keyword evidence="1" id="KW-0378">Hydrolase</keyword>
<feature type="domain" description="Inosine/uridine-preferring nucleoside hydrolase" evidence="3">
    <location>
        <begin position="9"/>
        <end position="275"/>
    </location>
</feature>
<reference evidence="4 5" key="1">
    <citation type="journal article" date="2016" name="Nat. Commun.">
        <title>Thousands of microbial genomes shed light on interconnected biogeochemical processes in an aquifer system.</title>
        <authorList>
            <person name="Anantharaman K."/>
            <person name="Brown C.T."/>
            <person name="Hug L.A."/>
            <person name="Sharon I."/>
            <person name="Castelle C.J."/>
            <person name="Probst A.J."/>
            <person name="Thomas B.C."/>
            <person name="Singh A."/>
            <person name="Wilkins M.J."/>
            <person name="Karaoz U."/>
            <person name="Brodie E.L."/>
            <person name="Williams K.H."/>
            <person name="Hubbard S.S."/>
            <person name="Banfield J.F."/>
        </authorList>
    </citation>
    <scope>NUCLEOTIDE SEQUENCE [LARGE SCALE GENOMIC DNA]</scope>
</reference>
<evidence type="ECO:0000313" key="4">
    <source>
        <dbReference type="EMBL" id="OGG08361.1"/>
    </source>
</evidence>
<evidence type="ECO:0000256" key="2">
    <source>
        <dbReference type="ARBA" id="ARBA00023295"/>
    </source>
</evidence>
<comment type="caution">
    <text evidence="4">The sequence shown here is derived from an EMBL/GenBank/DDBJ whole genome shotgun (WGS) entry which is preliminary data.</text>
</comment>
<dbReference type="PANTHER" id="PTHR12304:SF56">
    <property type="entry name" value="HYDROLASE, PUTATIVE (AFU_ORTHOLOGUE AFUA_1G11790)-RELATED"/>
    <property type="match status" value="1"/>
</dbReference>
<dbReference type="GO" id="GO:0005829">
    <property type="term" value="C:cytosol"/>
    <property type="evidence" value="ECO:0007669"/>
    <property type="project" value="TreeGrafter"/>
</dbReference>
<name>A0A1F5Z7G2_9BACT</name>
<evidence type="ECO:0000259" key="3">
    <source>
        <dbReference type="Pfam" id="PF01156"/>
    </source>
</evidence>
<gene>
    <name evidence="4" type="ORF">A2777_02845</name>
</gene>
<sequence length="290" mass="32529">MKNITVISDPGIDDLVALALLHKLNTNAKNCLVSAFGNAPEKITAQNAKEYISFVSPGWQFMHGSSTPFNNKFEHPWPEYFHGPDGVWGIHPAADISGIDSLKVFPNNKGVISLAPLTDVNKILKGNRLSKITVMGGAINIEGNETPFAETNIAFDPDSARHFFSQCLNINVRVVPLDVTRKVFWTKDIVNKIPELNKLNIWIKELLLTWFDKYNHDREKDFNLHDPLAVYLSYFPKQAVWTKSGIEVIIKGKRRGQTILNEDKPVCSIALDLKNAAAVSEKIYDLIFAE</sequence>
<evidence type="ECO:0000256" key="1">
    <source>
        <dbReference type="ARBA" id="ARBA00022801"/>
    </source>
</evidence>
<evidence type="ECO:0000313" key="5">
    <source>
        <dbReference type="Proteomes" id="UP000177354"/>
    </source>
</evidence>
<dbReference type="Pfam" id="PF01156">
    <property type="entry name" value="IU_nuc_hydro"/>
    <property type="match status" value="1"/>
</dbReference>
<protein>
    <recommendedName>
        <fullName evidence="3">Inosine/uridine-preferring nucleoside hydrolase domain-containing protein</fullName>
    </recommendedName>
</protein>
<dbReference type="PANTHER" id="PTHR12304">
    <property type="entry name" value="INOSINE-URIDINE PREFERRING NUCLEOSIDE HYDROLASE"/>
    <property type="match status" value="1"/>
</dbReference>
<dbReference type="Gene3D" id="3.90.245.10">
    <property type="entry name" value="Ribonucleoside hydrolase-like"/>
    <property type="match status" value="1"/>
</dbReference>
<dbReference type="InterPro" id="IPR001910">
    <property type="entry name" value="Inosine/uridine_hydrolase_dom"/>
</dbReference>
<accession>A0A1F5Z7G2</accession>
<dbReference type="InterPro" id="IPR023186">
    <property type="entry name" value="IUNH"/>
</dbReference>
<dbReference type="InterPro" id="IPR036452">
    <property type="entry name" value="Ribo_hydro-like"/>
</dbReference>
<dbReference type="AlphaFoldDB" id="A0A1F5Z7G2"/>
<dbReference type="EMBL" id="MFJF01000002">
    <property type="protein sequence ID" value="OGG08361.1"/>
    <property type="molecule type" value="Genomic_DNA"/>
</dbReference>
<dbReference type="Proteomes" id="UP000177354">
    <property type="component" value="Unassembled WGS sequence"/>
</dbReference>
<proteinExistence type="predicted"/>
<dbReference type="GO" id="GO:0006152">
    <property type="term" value="P:purine nucleoside catabolic process"/>
    <property type="evidence" value="ECO:0007669"/>
    <property type="project" value="TreeGrafter"/>
</dbReference>
<organism evidence="4 5">
    <name type="scientific">Candidatus Gottesmanbacteria bacterium RIFCSPHIGHO2_01_FULL_40_15</name>
    <dbReference type="NCBI Taxonomy" id="1798376"/>
    <lineage>
        <taxon>Bacteria</taxon>
        <taxon>Candidatus Gottesmaniibacteriota</taxon>
    </lineage>
</organism>
<keyword evidence="2" id="KW-0326">Glycosidase</keyword>